<evidence type="ECO:0000256" key="1">
    <source>
        <dbReference type="RuleBase" id="RU362119"/>
    </source>
</evidence>
<evidence type="ECO:0000259" key="2">
    <source>
        <dbReference type="Pfam" id="PF02872"/>
    </source>
</evidence>
<reference evidence="4" key="1">
    <citation type="journal article" date="2019" name="Int. J. Syst. Evol. Microbiol.">
        <title>The Global Catalogue of Microorganisms (GCM) 10K type strain sequencing project: providing services to taxonomists for standard genome sequencing and annotation.</title>
        <authorList>
            <consortium name="The Broad Institute Genomics Platform"/>
            <consortium name="The Broad Institute Genome Sequencing Center for Infectious Disease"/>
            <person name="Wu L."/>
            <person name="Ma J."/>
        </authorList>
    </citation>
    <scope>NUCLEOTIDE SEQUENCE [LARGE SCALE GENOMIC DNA]</scope>
    <source>
        <strain evidence="4">NBRC 108565</strain>
    </source>
</reference>
<dbReference type="InterPro" id="IPR006179">
    <property type="entry name" value="5_nucleotidase/apyrase"/>
</dbReference>
<feature type="chain" id="PRO_5044970227" evidence="1">
    <location>
        <begin position="31"/>
        <end position="601"/>
    </location>
</feature>
<protein>
    <submittedName>
        <fullName evidence="3">Multifunctional 2',3'-cyclic-nucleotide 2'-phosphodiesterase/5'-nucleotidase/3'-nucleotidase</fullName>
    </submittedName>
</protein>
<dbReference type="InterPro" id="IPR006146">
    <property type="entry name" value="5'-Nucleotdase_CS"/>
</dbReference>
<dbReference type="SUPFAM" id="SSF56300">
    <property type="entry name" value="Metallo-dependent phosphatases"/>
    <property type="match status" value="1"/>
</dbReference>
<dbReference type="InterPro" id="IPR008334">
    <property type="entry name" value="5'-Nucleotdase_C"/>
</dbReference>
<dbReference type="EMBL" id="AP027729">
    <property type="protein sequence ID" value="BDZ41853.1"/>
    <property type="molecule type" value="Genomic_DNA"/>
</dbReference>
<keyword evidence="1" id="KW-0378">Hydrolase</keyword>
<proteinExistence type="inferred from homology"/>
<dbReference type="Gene3D" id="3.90.780.10">
    <property type="entry name" value="5'-Nucleotidase, C-terminal domain"/>
    <property type="match status" value="1"/>
</dbReference>
<dbReference type="Proteomes" id="UP001321475">
    <property type="component" value="Chromosome"/>
</dbReference>
<gene>
    <name evidence="3" type="ORF">GCM10025865_11520</name>
</gene>
<dbReference type="PANTHER" id="PTHR11575">
    <property type="entry name" value="5'-NUCLEOTIDASE-RELATED"/>
    <property type="match status" value="1"/>
</dbReference>
<dbReference type="Gene3D" id="3.60.21.10">
    <property type="match status" value="1"/>
</dbReference>
<evidence type="ECO:0000313" key="4">
    <source>
        <dbReference type="Proteomes" id="UP001321475"/>
    </source>
</evidence>
<dbReference type="InterPro" id="IPR029052">
    <property type="entry name" value="Metallo-depent_PP-like"/>
</dbReference>
<organism evidence="3 4">
    <name type="scientific">Paraoerskovia sediminicola</name>
    <dbReference type="NCBI Taxonomy" id="1138587"/>
    <lineage>
        <taxon>Bacteria</taxon>
        <taxon>Bacillati</taxon>
        <taxon>Actinomycetota</taxon>
        <taxon>Actinomycetes</taxon>
        <taxon>Micrococcales</taxon>
        <taxon>Cellulomonadaceae</taxon>
        <taxon>Paraoerskovia</taxon>
    </lineage>
</organism>
<dbReference type="InterPro" id="IPR036907">
    <property type="entry name" value="5'-Nucleotdase_C_sf"/>
</dbReference>
<sequence length="601" mass="61380">MPRTIRHRAVSVVALASTAALLTTAAPALAAPKADDGTDFVLAVLHNNDGESALLPFEASDGASYGGAARFVSLLDELRHDATSGKPSVKGAKRGAVVLNSGDNYLAGTAFQASRVDGAPFYDALVANAADYDVLGVGNHEFDFGPDVFGEFVRAVDDAPFVSANLDFGANAGLAELVGDRLVASTVVKERGEKIGVVGLTTPALATISSPIDVGVDPDVVAVAQEQVDALTADGIDKIILASHLQDIGEELDLVAQLSDVDVVIGGGGDEILADDGDALLPGDDANVYGSYPLVATDADGSEVPVVTTPGAYRYVGQIQVSFDRNGDVIGWDDDASGLQVVTDTGPDAVEPDPTVLRTVEEPVAEFQADLAANVLAESEVALECRRDQVRTGESNCGNLMADSLLDAAADQASAYGLPQPDVAVQNGGGIRIDAELPAGPVTEADTFGIAPFSNFVAIAPDVPAETFRQLLEEGSASLPGSDGAFVHAAGFSYTVDTSYPARVVVTDTGEQVTAGERVRSVVLDDGTVLVADGVAVAGATVNVASNDFSLAGGDAYPAVPFTRVGVSYQQALAGYLVEDLGGVVSAADYPVGGSGRITIG</sequence>
<feature type="signal peptide" evidence="1">
    <location>
        <begin position="1"/>
        <end position="30"/>
    </location>
</feature>
<keyword evidence="1" id="KW-0732">Signal</keyword>
<accession>A0ABN6XCL8</accession>
<evidence type="ECO:0000313" key="3">
    <source>
        <dbReference type="EMBL" id="BDZ41853.1"/>
    </source>
</evidence>
<dbReference type="PRINTS" id="PR01607">
    <property type="entry name" value="APYRASEFAMLY"/>
</dbReference>
<dbReference type="SUPFAM" id="SSF55816">
    <property type="entry name" value="5'-nucleotidase (syn. UDP-sugar hydrolase), C-terminal domain"/>
    <property type="match status" value="1"/>
</dbReference>
<feature type="domain" description="5'-Nucleotidase C-terminal" evidence="2">
    <location>
        <begin position="377"/>
        <end position="560"/>
    </location>
</feature>
<keyword evidence="4" id="KW-1185">Reference proteome</keyword>
<dbReference type="PROSITE" id="PS00786">
    <property type="entry name" value="5_NUCLEOTIDASE_2"/>
    <property type="match status" value="1"/>
</dbReference>
<comment type="similarity">
    <text evidence="1">Belongs to the 5'-nucleotidase family.</text>
</comment>
<keyword evidence="1" id="KW-0547">Nucleotide-binding</keyword>
<name>A0ABN6XCL8_9CELL</name>
<dbReference type="Pfam" id="PF02872">
    <property type="entry name" value="5_nucleotid_C"/>
    <property type="match status" value="1"/>
</dbReference>
<dbReference type="PANTHER" id="PTHR11575:SF24">
    <property type="entry name" value="5'-NUCLEOTIDASE"/>
    <property type="match status" value="1"/>
</dbReference>
<dbReference type="RefSeq" id="WP_286218931.1">
    <property type="nucleotide sequence ID" value="NZ_AP027729.1"/>
</dbReference>